<dbReference type="InterPro" id="IPR055592">
    <property type="entry name" value="DUF7168"/>
</dbReference>
<evidence type="ECO:0000313" key="3">
    <source>
        <dbReference type="Proteomes" id="UP000194606"/>
    </source>
</evidence>
<comment type="caution">
    <text evidence="2">The sequence shown here is derived from an EMBL/GenBank/DDBJ whole genome shotgun (WGS) entry which is preliminary data.</text>
</comment>
<evidence type="ECO:0000313" key="2">
    <source>
        <dbReference type="EMBL" id="OUK05158.1"/>
    </source>
</evidence>
<dbReference type="RefSeq" id="WP_086581849.1">
    <property type="nucleotide sequence ID" value="NZ_MUIZ01000001.1"/>
</dbReference>
<dbReference type="Pfam" id="PF23771">
    <property type="entry name" value="DUF7168"/>
    <property type="match status" value="1"/>
</dbReference>
<reference evidence="2 3" key="1">
    <citation type="submission" date="2017-02" db="EMBL/GenBank/DDBJ databases">
        <authorList>
            <person name="Peterson S.W."/>
        </authorList>
    </citation>
    <scope>NUCLEOTIDE SEQUENCE [LARGE SCALE GENOMIC DNA]</scope>
    <source>
        <strain evidence="2">159469</strain>
    </source>
</reference>
<proteinExistence type="predicted"/>
<organism evidence="2 3">
    <name type="scientific">Lactococcus petauri</name>
    <dbReference type="NCBI Taxonomy" id="1940789"/>
    <lineage>
        <taxon>Bacteria</taxon>
        <taxon>Bacillati</taxon>
        <taxon>Bacillota</taxon>
        <taxon>Bacilli</taxon>
        <taxon>Lactobacillales</taxon>
        <taxon>Streptococcaceae</taxon>
        <taxon>Lactococcus</taxon>
    </lineage>
</organism>
<name>A0A252CF45_9LACT</name>
<feature type="domain" description="DUF7168" evidence="1">
    <location>
        <begin position="56"/>
        <end position="166"/>
    </location>
</feature>
<gene>
    <name evidence="2" type="ORF">BZZ03_00100</name>
</gene>
<protein>
    <recommendedName>
        <fullName evidence="1">DUF7168 domain-containing protein</fullName>
    </recommendedName>
</protein>
<evidence type="ECO:0000259" key="1">
    <source>
        <dbReference type="Pfam" id="PF23771"/>
    </source>
</evidence>
<dbReference type="Proteomes" id="UP000194606">
    <property type="component" value="Unassembled WGS sequence"/>
</dbReference>
<dbReference type="EMBL" id="MUIZ01000001">
    <property type="protein sequence ID" value="OUK05158.1"/>
    <property type="molecule type" value="Genomic_DNA"/>
</dbReference>
<sequence>MKTDAIIKKVKGLLALARDHKDQSTVDEESQLALVMAKKLMLKYHIKKEDLEDTEIETVEVATFDHFSWWEESMSSLIGQHFRVKAYYSKGSQSKTVLKYYGLKKDVTLAKDLYLLALKSVAYYTKRFITINSNSNSNSNAQDYIIGFLAGLQEKFNRFNQEVRAIASRELILSLNVPEQVEKSYTTLSAQFEKSDLSLPQVEDIKSYEEGFFQASLLHFDQNRQSEIKHITV</sequence>
<accession>A0A252CF45</accession>
<dbReference type="AlphaFoldDB" id="A0A252CF45"/>